<keyword evidence="3" id="KW-1185">Reference proteome</keyword>
<feature type="chain" id="PRO_5003321303" description="Secreted protein" evidence="1">
    <location>
        <begin position="25"/>
        <end position="236"/>
    </location>
</feature>
<protein>
    <recommendedName>
        <fullName evidence="4">Secreted protein</fullName>
    </recommendedName>
</protein>
<dbReference type="Proteomes" id="UP000001072">
    <property type="component" value="Unassembled WGS sequence"/>
</dbReference>
<dbReference type="VEuPathDB" id="FungiDB:MELLADRAFT_68288"/>
<dbReference type="GeneID" id="18931008"/>
<feature type="signal peptide" evidence="1">
    <location>
        <begin position="1"/>
        <end position="24"/>
    </location>
</feature>
<evidence type="ECO:0000313" key="2">
    <source>
        <dbReference type="EMBL" id="EGF99772.1"/>
    </source>
</evidence>
<name>F4S689_MELLP</name>
<proteinExistence type="predicted"/>
<evidence type="ECO:0000313" key="3">
    <source>
        <dbReference type="Proteomes" id="UP000001072"/>
    </source>
</evidence>
<keyword evidence="1" id="KW-0732">Signal</keyword>
<evidence type="ECO:0008006" key="4">
    <source>
        <dbReference type="Google" id="ProtNLM"/>
    </source>
</evidence>
<evidence type="ECO:0000256" key="1">
    <source>
        <dbReference type="SAM" id="SignalP"/>
    </source>
</evidence>
<sequence length="236" mass="26370">MRCSSLFAMVACLGLTTIYQPVASMKLEQGSNLAVSTKYDEVPEASAADMAAWKNVQVYSLLKTYQASIQQSTDKIKKLMHMKPKTQSQGGFEFDYCLSIFHEIELMIRISHTSSHGVEQVESNPMPAKMPLKIPTADDIADVTHNTANLLSNFWQEAADTTLPCFAKYDAPKLPDLASAFCDIIKKIIQHIHDTIACFFKHFFPDFDHYKDLGMGFDQILNLLKGLIIPGQIESA</sequence>
<dbReference type="RefSeq" id="XP_007416900.1">
    <property type="nucleotide sequence ID" value="XM_007416838.1"/>
</dbReference>
<dbReference type="EMBL" id="GL883154">
    <property type="protein sequence ID" value="EGF99772.1"/>
    <property type="molecule type" value="Genomic_DNA"/>
</dbReference>
<reference evidence="3" key="1">
    <citation type="journal article" date="2011" name="Proc. Natl. Acad. Sci. U.S.A.">
        <title>Obligate biotrophy features unraveled by the genomic analysis of rust fungi.</title>
        <authorList>
            <person name="Duplessis S."/>
            <person name="Cuomo C.A."/>
            <person name="Lin Y.-C."/>
            <person name="Aerts A."/>
            <person name="Tisserant E."/>
            <person name="Veneault-Fourrey C."/>
            <person name="Joly D.L."/>
            <person name="Hacquard S."/>
            <person name="Amselem J."/>
            <person name="Cantarel B.L."/>
            <person name="Chiu R."/>
            <person name="Coutinho P.M."/>
            <person name="Feau N."/>
            <person name="Field M."/>
            <person name="Frey P."/>
            <person name="Gelhaye E."/>
            <person name="Goldberg J."/>
            <person name="Grabherr M.G."/>
            <person name="Kodira C.D."/>
            <person name="Kohler A."/>
            <person name="Kuees U."/>
            <person name="Lindquist E.A."/>
            <person name="Lucas S.M."/>
            <person name="Mago R."/>
            <person name="Mauceli E."/>
            <person name="Morin E."/>
            <person name="Murat C."/>
            <person name="Pangilinan J.L."/>
            <person name="Park R."/>
            <person name="Pearson M."/>
            <person name="Quesneville H."/>
            <person name="Rouhier N."/>
            <person name="Sakthikumar S."/>
            <person name="Salamov A.A."/>
            <person name="Schmutz J."/>
            <person name="Selles B."/>
            <person name="Shapiro H."/>
            <person name="Tanguay P."/>
            <person name="Tuskan G.A."/>
            <person name="Henrissat B."/>
            <person name="Van de Peer Y."/>
            <person name="Rouze P."/>
            <person name="Ellis J.G."/>
            <person name="Dodds P.N."/>
            <person name="Schein J.E."/>
            <person name="Zhong S."/>
            <person name="Hamelin R.C."/>
            <person name="Grigoriev I.V."/>
            <person name="Szabo L.J."/>
            <person name="Martin F."/>
        </authorList>
    </citation>
    <scope>NUCLEOTIDE SEQUENCE [LARGE SCALE GENOMIC DNA]</scope>
    <source>
        <strain evidence="3">98AG31 / pathotype 3-4-7</strain>
    </source>
</reference>
<accession>F4S689</accession>
<dbReference type="InParanoid" id="F4S689"/>
<dbReference type="OrthoDB" id="10315997at2759"/>
<gene>
    <name evidence="2" type="ORF">MELLADRAFT_68288</name>
</gene>
<dbReference type="KEGG" id="mlr:MELLADRAFT_68288"/>
<dbReference type="AlphaFoldDB" id="F4S689"/>
<dbReference type="HOGENOM" id="CLU_1175657_0_0_1"/>
<organism evidence="3">
    <name type="scientific">Melampsora larici-populina (strain 98AG31 / pathotype 3-4-7)</name>
    <name type="common">Poplar leaf rust fungus</name>
    <dbReference type="NCBI Taxonomy" id="747676"/>
    <lineage>
        <taxon>Eukaryota</taxon>
        <taxon>Fungi</taxon>
        <taxon>Dikarya</taxon>
        <taxon>Basidiomycota</taxon>
        <taxon>Pucciniomycotina</taxon>
        <taxon>Pucciniomycetes</taxon>
        <taxon>Pucciniales</taxon>
        <taxon>Melampsoraceae</taxon>
        <taxon>Melampsora</taxon>
    </lineage>
</organism>